<accession>A0A1I8FM08</accession>
<evidence type="ECO:0000313" key="3">
    <source>
        <dbReference type="WBParaSite" id="maker-unitig_39803-snap-gene-0.2-mRNA-1"/>
    </source>
</evidence>
<organism evidence="2 3">
    <name type="scientific">Macrostomum lignano</name>
    <dbReference type="NCBI Taxonomy" id="282301"/>
    <lineage>
        <taxon>Eukaryota</taxon>
        <taxon>Metazoa</taxon>
        <taxon>Spiralia</taxon>
        <taxon>Lophotrochozoa</taxon>
        <taxon>Platyhelminthes</taxon>
        <taxon>Rhabditophora</taxon>
        <taxon>Macrostomorpha</taxon>
        <taxon>Macrostomida</taxon>
        <taxon>Macrostomidae</taxon>
        <taxon>Macrostomum</taxon>
    </lineage>
</organism>
<dbReference type="Gene3D" id="1.10.238.10">
    <property type="entry name" value="EF-hand"/>
    <property type="match status" value="1"/>
</dbReference>
<evidence type="ECO:0000256" key="1">
    <source>
        <dbReference type="SAM" id="MobiDB-lite"/>
    </source>
</evidence>
<dbReference type="InterPro" id="IPR028823">
    <property type="entry name" value="NALCN"/>
</dbReference>
<keyword evidence="2" id="KW-1185">Reference proteome</keyword>
<name>A0A1I8FM08_9PLAT</name>
<dbReference type="GO" id="GO:0005886">
    <property type="term" value="C:plasma membrane"/>
    <property type="evidence" value="ECO:0007669"/>
    <property type="project" value="TreeGrafter"/>
</dbReference>
<feature type="compositionally biased region" description="Basic residues" evidence="1">
    <location>
        <begin position="323"/>
        <end position="338"/>
    </location>
</feature>
<dbReference type="AlphaFoldDB" id="A0A1I8FM08"/>
<dbReference type="GO" id="GO:0032230">
    <property type="term" value="P:positive regulation of synaptic transmission, GABAergic"/>
    <property type="evidence" value="ECO:0007669"/>
    <property type="project" value="TreeGrafter"/>
</dbReference>
<dbReference type="GO" id="GO:0005261">
    <property type="term" value="F:monoatomic cation channel activity"/>
    <property type="evidence" value="ECO:0007669"/>
    <property type="project" value="InterPro"/>
</dbReference>
<feature type="compositionally biased region" description="Polar residues" evidence="1">
    <location>
        <begin position="42"/>
        <end position="54"/>
    </location>
</feature>
<dbReference type="InterPro" id="IPR011992">
    <property type="entry name" value="EF-hand-dom_pair"/>
</dbReference>
<feature type="region of interest" description="Disordered" evidence="1">
    <location>
        <begin position="36"/>
        <end position="56"/>
    </location>
</feature>
<sequence>RCSSAKLNLDGEGRTDSGAARFCHWKAARRSSRDVIMKPSQPLHTTTSGNQTAATAKPPWCTSVHSTFIITYIMLNILVAIIMENFSLFYSNQEDALLSHTDIRHFQNTWNMLDESRKGTISLRKCKILLRLLKKIDLEKPETKQLFKYMIYELEKQHGPGDISFHDVLNMLAYRSVDIRKSLQLEELMEREDLEYTIEEEVAKQTIKDWLDSCFKRRRANETNLTNIIGQIRATTDPGGFGAAAAAAGRRRWRCRRRCLRCHCTASAGTVGASNTSAAGRRCATTALFPLCDRLARCSQSVQRWRAVSGDSSAAGAAPHRLLPPRRRSGRQQSRAHHPPQQPASSLASTIAGATLSVDHVHGVNAINDHFHPHHHQHQQQKHQHDQRSPGIDSSSPTCLLAASTRPARMPFGALNDPTSVAMGTKRRRSLKATRSAAAVAEGGVNNIQSCRKVPTIMIKTALLRGTTLGSKKRSITLILCKRAVRISL</sequence>
<reference evidence="3" key="1">
    <citation type="submission" date="2016-11" db="UniProtKB">
        <authorList>
            <consortium name="WormBaseParasite"/>
        </authorList>
    </citation>
    <scope>IDENTIFICATION</scope>
</reference>
<protein>
    <submittedName>
        <fullName evidence="3">EF-hand domain-containing protein</fullName>
    </submittedName>
</protein>
<dbReference type="GO" id="GO:0032224">
    <property type="term" value="P:positive regulation of synaptic transmission, cholinergic"/>
    <property type="evidence" value="ECO:0007669"/>
    <property type="project" value="TreeGrafter"/>
</dbReference>
<feature type="region of interest" description="Disordered" evidence="1">
    <location>
        <begin position="308"/>
        <end position="347"/>
    </location>
</feature>
<feature type="compositionally biased region" description="Basic residues" evidence="1">
    <location>
        <begin position="373"/>
        <end position="382"/>
    </location>
</feature>
<dbReference type="WBParaSite" id="maker-unitig_39803-snap-gene-0.2-mRNA-1">
    <property type="protein sequence ID" value="maker-unitig_39803-snap-gene-0.2-mRNA-1"/>
    <property type="gene ID" value="maker-unitig_39803-snap-gene-0.2"/>
</dbReference>
<dbReference type="PANTHER" id="PTHR46141">
    <property type="entry name" value="SODIUM LEAK CHANNEL NON-SELECTIVE PROTEIN"/>
    <property type="match status" value="1"/>
</dbReference>
<feature type="region of interest" description="Disordered" evidence="1">
    <location>
        <begin position="373"/>
        <end position="399"/>
    </location>
</feature>
<evidence type="ECO:0000313" key="2">
    <source>
        <dbReference type="Proteomes" id="UP000095280"/>
    </source>
</evidence>
<dbReference type="SUPFAM" id="SSF47473">
    <property type="entry name" value="EF-hand"/>
    <property type="match status" value="1"/>
</dbReference>
<feature type="compositionally biased region" description="Low complexity" evidence="1">
    <location>
        <begin position="308"/>
        <end position="321"/>
    </location>
</feature>
<dbReference type="PANTHER" id="PTHR46141:SF1">
    <property type="entry name" value="SODIUM LEAK CHANNEL NALCN"/>
    <property type="match status" value="1"/>
</dbReference>
<dbReference type="Proteomes" id="UP000095280">
    <property type="component" value="Unplaced"/>
</dbReference>
<proteinExistence type="predicted"/>